<dbReference type="GO" id="GO:0016020">
    <property type="term" value="C:membrane"/>
    <property type="evidence" value="ECO:0007669"/>
    <property type="project" value="InterPro"/>
</dbReference>
<evidence type="ECO:0000256" key="4">
    <source>
        <dbReference type="ARBA" id="ARBA00022538"/>
    </source>
</evidence>
<keyword evidence="11" id="KW-0407">Ion channel</keyword>
<dbReference type="InterPro" id="IPR007858">
    <property type="entry name" value="Dpy-30_motif"/>
</dbReference>
<evidence type="ECO:0000313" key="14">
    <source>
        <dbReference type="Proteomes" id="UP000268350"/>
    </source>
</evidence>
<evidence type="ECO:0000256" key="5">
    <source>
        <dbReference type="ARBA" id="ARBA00022692"/>
    </source>
</evidence>
<dbReference type="Proteomes" id="UP000268350">
    <property type="component" value="Unassembled WGS sequence"/>
</dbReference>
<feature type="region of interest" description="Disordered" evidence="12">
    <location>
        <begin position="293"/>
        <end position="351"/>
    </location>
</feature>
<dbReference type="Pfam" id="PF05186">
    <property type="entry name" value="Dpy-30"/>
    <property type="match status" value="1"/>
</dbReference>
<evidence type="ECO:0000256" key="9">
    <source>
        <dbReference type="ARBA" id="ARBA00023065"/>
    </source>
</evidence>
<dbReference type="EMBL" id="OUUW01000012">
    <property type="protein sequence ID" value="SPP87061.1"/>
    <property type="molecule type" value="Genomic_DNA"/>
</dbReference>
<keyword evidence="8" id="KW-1133">Transmembrane helix</keyword>
<comment type="subcellular location">
    <subcellularLocation>
        <location evidence="1">Endomembrane system</location>
        <topology evidence="1">Multi-pass membrane protein</topology>
    </subcellularLocation>
</comment>
<evidence type="ECO:0000313" key="13">
    <source>
        <dbReference type="EMBL" id="SPP87061.1"/>
    </source>
</evidence>
<dbReference type="Gene3D" id="1.20.890.10">
    <property type="entry name" value="cAMP-dependent protein kinase regulatory subunit, dimerization-anchoring domain"/>
    <property type="match status" value="1"/>
</dbReference>
<accession>A0A3B0KPH1</accession>
<evidence type="ECO:0000256" key="1">
    <source>
        <dbReference type="ARBA" id="ARBA00004127"/>
    </source>
</evidence>
<dbReference type="AlphaFoldDB" id="A0A3B0KPH1"/>
<protein>
    <submittedName>
        <fullName evidence="13">Blast:Trimeric intracellular cation channel type B</fullName>
    </submittedName>
</protein>
<comment type="similarity">
    <text evidence="2">Belongs to the TMEM38 family.</text>
</comment>
<dbReference type="GO" id="GO:0012505">
    <property type="term" value="C:endomembrane system"/>
    <property type="evidence" value="ECO:0007669"/>
    <property type="project" value="UniProtKB-SubCell"/>
</dbReference>
<keyword evidence="5" id="KW-0812">Transmembrane</keyword>
<dbReference type="PANTHER" id="PTHR12454">
    <property type="entry name" value="TRIMERIC INTRACELLULAR CATION CHANNEL"/>
    <property type="match status" value="1"/>
</dbReference>
<feature type="compositionally biased region" description="Basic and acidic residues" evidence="12">
    <location>
        <begin position="339"/>
        <end position="351"/>
    </location>
</feature>
<name>A0A3B0KPH1_DROGU</name>
<keyword evidence="4" id="KW-0633">Potassium transport</keyword>
<evidence type="ECO:0000256" key="6">
    <source>
        <dbReference type="ARBA" id="ARBA00022826"/>
    </source>
</evidence>
<evidence type="ECO:0000256" key="11">
    <source>
        <dbReference type="ARBA" id="ARBA00023303"/>
    </source>
</evidence>
<keyword evidence="14" id="KW-1185">Reference proteome</keyword>
<gene>
    <name evidence="13" type="ORF">DGUA_6G009380</name>
</gene>
<evidence type="ECO:0000256" key="12">
    <source>
        <dbReference type="SAM" id="MobiDB-lite"/>
    </source>
</evidence>
<sequence>MNAQLILRQFPNHIMFRTLHYSLMAEQLREEIESRSGPKGKRRSCLEWEPFALWLTNTMLVYAGDILGNLLLGNLPLEPLCNSADVLLSSCMWYLIFYCPFDLGHSVARTVFFRILATTMSTISQVQLIDKGVTLAGNIYGNAPVAMLVVGTIMGSGAELLKPVAALLINRCQHNQMARLKLTINSKLALVISSLFALHIHQSPLLCGLTQNQLQVYTLVLVNSYKYLSLAYRTEHFVWLMETRVRYTFFGGLTADLSKFFERLLKPGKRRRETFSKFDLNLIPHQTLKMLSKEAKVKSKSPRKQSTVQAKAKRKSAIDCAGMERPTKKEAPPPQAEAECNRPKFHRSPEQKRVYLQQQVVPILMEGMLAVARAQPRDPVGYLEKFWLQDSHKCDTQLPQNIL</sequence>
<evidence type="ECO:0000256" key="10">
    <source>
        <dbReference type="ARBA" id="ARBA00023136"/>
    </source>
</evidence>
<dbReference type="OrthoDB" id="195817at2759"/>
<organism evidence="13 14">
    <name type="scientific">Drosophila guanche</name>
    <name type="common">Fruit fly</name>
    <dbReference type="NCBI Taxonomy" id="7266"/>
    <lineage>
        <taxon>Eukaryota</taxon>
        <taxon>Metazoa</taxon>
        <taxon>Ecdysozoa</taxon>
        <taxon>Arthropoda</taxon>
        <taxon>Hexapoda</taxon>
        <taxon>Insecta</taxon>
        <taxon>Pterygota</taxon>
        <taxon>Neoptera</taxon>
        <taxon>Endopterygota</taxon>
        <taxon>Diptera</taxon>
        <taxon>Brachycera</taxon>
        <taxon>Muscomorpha</taxon>
        <taxon>Ephydroidea</taxon>
        <taxon>Drosophilidae</taxon>
        <taxon>Drosophila</taxon>
        <taxon>Sophophora</taxon>
    </lineage>
</organism>
<keyword evidence="10" id="KW-0472">Membrane</keyword>
<evidence type="ECO:0000256" key="8">
    <source>
        <dbReference type="ARBA" id="ARBA00022989"/>
    </source>
</evidence>
<evidence type="ECO:0000256" key="2">
    <source>
        <dbReference type="ARBA" id="ARBA00005766"/>
    </source>
</evidence>
<evidence type="ECO:0000256" key="3">
    <source>
        <dbReference type="ARBA" id="ARBA00022448"/>
    </source>
</evidence>
<reference evidence="14" key="1">
    <citation type="submission" date="2018-01" db="EMBL/GenBank/DDBJ databases">
        <authorList>
            <person name="Alioto T."/>
            <person name="Alioto T."/>
        </authorList>
    </citation>
    <scope>NUCLEOTIDE SEQUENCE [LARGE SCALE GENOMIC DNA]</scope>
</reference>
<keyword evidence="7" id="KW-0630">Potassium</keyword>
<dbReference type="InterPro" id="IPR007866">
    <property type="entry name" value="TRIC_channel"/>
</dbReference>
<evidence type="ECO:0000256" key="7">
    <source>
        <dbReference type="ARBA" id="ARBA00022958"/>
    </source>
</evidence>
<dbReference type="PANTHER" id="PTHR12454:SF11">
    <property type="entry name" value="GH25683P"/>
    <property type="match status" value="1"/>
</dbReference>
<keyword evidence="6" id="KW-0631">Potassium channel</keyword>
<keyword evidence="3" id="KW-0813">Transport</keyword>
<dbReference type="OMA" id="LLSSCMW"/>
<keyword evidence="9" id="KW-0406">Ion transport</keyword>
<dbReference type="GO" id="GO:0042802">
    <property type="term" value="F:identical protein binding"/>
    <property type="evidence" value="ECO:0007669"/>
    <property type="project" value="InterPro"/>
</dbReference>
<dbReference type="Pfam" id="PF05197">
    <property type="entry name" value="TRIC"/>
    <property type="match status" value="1"/>
</dbReference>
<proteinExistence type="inferred from homology"/>
<dbReference type="GO" id="GO:0005267">
    <property type="term" value="F:potassium channel activity"/>
    <property type="evidence" value="ECO:0007669"/>
    <property type="project" value="UniProtKB-KW"/>
</dbReference>